<evidence type="ECO:0000256" key="1">
    <source>
        <dbReference type="SAM" id="MobiDB-lite"/>
    </source>
</evidence>
<accession>A0A8T0MZT7</accession>
<feature type="region of interest" description="Disordered" evidence="1">
    <location>
        <begin position="119"/>
        <end position="224"/>
    </location>
</feature>
<name>A0A8T0MZT7_PANVG</name>
<gene>
    <name evidence="2" type="ORF">PVAP13_9NG540914</name>
</gene>
<feature type="compositionally biased region" description="Gly residues" evidence="1">
    <location>
        <begin position="24"/>
        <end position="35"/>
    </location>
</feature>
<dbReference type="EMBL" id="CM029054">
    <property type="protein sequence ID" value="KAG2540286.1"/>
    <property type="molecule type" value="Genomic_DNA"/>
</dbReference>
<evidence type="ECO:0000313" key="3">
    <source>
        <dbReference type="Proteomes" id="UP000823388"/>
    </source>
</evidence>
<feature type="region of interest" description="Disordered" evidence="1">
    <location>
        <begin position="1"/>
        <end position="41"/>
    </location>
</feature>
<protein>
    <submittedName>
        <fullName evidence="2">Uncharacterized protein</fullName>
    </submittedName>
</protein>
<dbReference type="Proteomes" id="UP000823388">
    <property type="component" value="Chromosome 9N"/>
</dbReference>
<keyword evidence="3" id="KW-1185">Reference proteome</keyword>
<sequence length="224" mass="23142">MPSVEARTPAATPRHRLGLEVKDGGGGAGAQGGSGKRASVPARPPILLVACRKAAPAAAHLPTSRSQRLGWCRRAGGDHTPNFVAAFSLARRSLPGPGIRQGGEGAGAQPLWRSMMSGRQARALDGPSSIESGLLTPRIHGTPTRASRSIPLWPAGTRGKAKQSNAGGRRRHSCPWRGSPHAPSAPPPPPPPRPPPPHACRPLGIRSPAPSRPVPGRQSQAGPT</sequence>
<organism evidence="2 3">
    <name type="scientific">Panicum virgatum</name>
    <name type="common">Blackwell switchgrass</name>
    <dbReference type="NCBI Taxonomy" id="38727"/>
    <lineage>
        <taxon>Eukaryota</taxon>
        <taxon>Viridiplantae</taxon>
        <taxon>Streptophyta</taxon>
        <taxon>Embryophyta</taxon>
        <taxon>Tracheophyta</taxon>
        <taxon>Spermatophyta</taxon>
        <taxon>Magnoliopsida</taxon>
        <taxon>Liliopsida</taxon>
        <taxon>Poales</taxon>
        <taxon>Poaceae</taxon>
        <taxon>PACMAD clade</taxon>
        <taxon>Panicoideae</taxon>
        <taxon>Panicodae</taxon>
        <taxon>Paniceae</taxon>
        <taxon>Panicinae</taxon>
        <taxon>Panicum</taxon>
        <taxon>Panicum sect. Hiantes</taxon>
    </lineage>
</organism>
<dbReference type="AlphaFoldDB" id="A0A8T0MZT7"/>
<comment type="caution">
    <text evidence="2">The sequence shown here is derived from an EMBL/GenBank/DDBJ whole genome shotgun (WGS) entry which is preliminary data.</text>
</comment>
<feature type="compositionally biased region" description="Pro residues" evidence="1">
    <location>
        <begin position="183"/>
        <end position="199"/>
    </location>
</feature>
<evidence type="ECO:0000313" key="2">
    <source>
        <dbReference type="EMBL" id="KAG2540286.1"/>
    </source>
</evidence>
<proteinExistence type="predicted"/>
<reference evidence="2" key="1">
    <citation type="submission" date="2020-05" db="EMBL/GenBank/DDBJ databases">
        <title>WGS assembly of Panicum virgatum.</title>
        <authorList>
            <person name="Lovell J.T."/>
            <person name="Jenkins J."/>
            <person name="Shu S."/>
            <person name="Juenger T.E."/>
            <person name="Schmutz J."/>
        </authorList>
    </citation>
    <scope>NUCLEOTIDE SEQUENCE</scope>
    <source>
        <strain evidence="2">AP13</strain>
    </source>
</reference>